<accession>A2I2W3</accession>
<organism evidence="2 3">
    <name type="scientific">Vibrio phage VP882</name>
    <dbReference type="NCBI Taxonomy" id="2913982"/>
    <lineage>
        <taxon>Viruses</taxon>
        <taxon>Duplodnaviria</taxon>
        <taxon>Heunggongvirae</taxon>
        <taxon>Uroviricota</taxon>
        <taxon>Caudoviricetes</taxon>
        <taxon>Hapunavirus</taxon>
        <taxon>Hapunavirus VP882</taxon>
    </lineage>
</organism>
<proteinExistence type="predicted"/>
<dbReference type="RefSeq" id="YP_001039812.1">
    <property type="nucleotide sequence ID" value="NC_009016.1"/>
</dbReference>
<dbReference type="KEGG" id="vg:5076223"/>
<dbReference type="EMBL" id="EF057797">
    <property type="protein sequence ID" value="ABM73377.1"/>
    <property type="molecule type" value="Genomic_DNA"/>
</dbReference>
<name>A2I2W3_9CAUD</name>
<evidence type="ECO:0000256" key="1">
    <source>
        <dbReference type="SAM" id="MobiDB-lite"/>
    </source>
</evidence>
<dbReference type="GeneID" id="5076223"/>
<keyword evidence="3" id="KW-1185">Reference proteome</keyword>
<evidence type="ECO:0000313" key="3">
    <source>
        <dbReference type="Proteomes" id="UP000008090"/>
    </source>
</evidence>
<protein>
    <submittedName>
        <fullName evidence="2">Uncharacterized protein</fullName>
    </submittedName>
</protein>
<feature type="region of interest" description="Disordered" evidence="1">
    <location>
        <begin position="1"/>
        <end position="25"/>
    </location>
</feature>
<sequence>MASSVSISTATPRPPPPLTGIPSSMSFDTQRGDLPIMSAQVFFVTVIPISKKGLLFECTNKPLSFLMSSNANA</sequence>
<dbReference type="Proteomes" id="UP000008090">
    <property type="component" value="Segment"/>
</dbReference>
<reference evidence="2 3" key="1">
    <citation type="journal article" date="2009" name="Appl. Environ. Microbiol.">
        <title>Characterization of a new plasmid-like prophage in a pandemic Vibrio parahaemolyticus O3:K6 strain.</title>
        <authorList>
            <person name="Lan S.F."/>
            <person name="Huang C.H."/>
            <person name="Chang C.H."/>
            <person name="Liao W.C."/>
            <person name="Lin I.H."/>
            <person name="Jian W.N."/>
            <person name="Wu Y.G."/>
            <person name="Chen S.Y."/>
            <person name="Wong H.C."/>
        </authorList>
    </citation>
    <scope>NUCLEOTIDE SEQUENCE [LARGE SCALE GENOMIC DNA]</scope>
</reference>
<evidence type="ECO:0000313" key="2">
    <source>
        <dbReference type="EMBL" id="ABM73377.1"/>
    </source>
</evidence>